<evidence type="ECO:0000313" key="2">
    <source>
        <dbReference type="EMBL" id="WVZ48805.1"/>
    </source>
</evidence>
<organism evidence="2 3">
    <name type="scientific">Paspalum notatum var. saurae</name>
    <dbReference type="NCBI Taxonomy" id="547442"/>
    <lineage>
        <taxon>Eukaryota</taxon>
        <taxon>Viridiplantae</taxon>
        <taxon>Streptophyta</taxon>
        <taxon>Embryophyta</taxon>
        <taxon>Tracheophyta</taxon>
        <taxon>Spermatophyta</taxon>
        <taxon>Magnoliopsida</taxon>
        <taxon>Liliopsida</taxon>
        <taxon>Poales</taxon>
        <taxon>Poaceae</taxon>
        <taxon>PACMAD clade</taxon>
        <taxon>Panicoideae</taxon>
        <taxon>Andropogonodae</taxon>
        <taxon>Paspaleae</taxon>
        <taxon>Paspalinae</taxon>
        <taxon>Paspalum</taxon>
    </lineage>
</organism>
<keyword evidence="1" id="KW-1133">Transmembrane helix</keyword>
<dbReference type="AlphaFoldDB" id="A0AAQ3PDU8"/>
<name>A0AAQ3PDU8_PASNO</name>
<keyword evidence="3" id="KW-1185">Reference proteome</keyword>
<dbReference type="EMBL" id="CP144745">
    <property type="protein sequence ID" value="WVZ48805.1"/>
    <property type="molecule type" value="Genomic_DNA"/>
</dbReference>
<evidence type="ECO:0000313" key="3">
    <source>
        <dbReference type="Proteomes" id="UP001341281"/>
    </source>
</evidence>
<protein>
    <submittedName>
        <fullName evidence="2">Uncharacterized protein</fullName>
    </submittedName>
</protein>
<keyword evidence="1" id="KW-0812">Transmembrane</keyword>
<accession>A0AAQ3PDU8</accession>
<gene>
    <name evidence="2" type="ORF">U9M48_000212</name>
</gene>
<keyword evidence="1" id="KW-0472">Membrane</keyword>
<proteinExistence type="predicted"/>
<feature type="transmembrane region" description="Helical" evidence="1">
    <location>
        <begin position="408"/>
        <end position="427"/>
    </location>
</feature>
<sequence>ANDKISVEQGPDLVPHILNNLLIQRQLPQPRSVVPRLPLPVRLRALHPLPSFAGDGVHGAASEELPLHQQPLLLVPWDRRVQHVEQRRVVGQRLAEARHEEGRAVGAVGDAEDEQVGPEAPDVVEDGVPGAPRHRRTYVAAAVVYEPPERAEAVDDEELVRIDAEIVGADRLPPGRHDALELERHAELAGAAAEAAPRLVEARGWPEPILWLWDIDAGDPHLRRATLHGRQMGQQGGPLRPEVDAVIHDLAKLKDVILKQHDSRYSRYALRYSTSELELRRFDTSADLYAWVPVPASRAASSWAKQCASRWLGSPLGDDCFLICASSLAALARSLEPTARAQWMSKPWRRRRHERRCLEVRDADVELVDDDLGHHLPVSLLLRRHRHLQYHQFGVPTTASTCHQGHRVVFIVSSPLVLAMLLVYFLPAAGGSRTTVRTDEEAAGAAGGGQELVGLLHPLEERQLDHVRLVVSPVVMMVMATTEQGREQSTMLHVSVGRGQGCGCGGGCGGSGVLLVRCSRRILLARQ</sequence>
<feature type="non-terminal residue" evidence="2">
    <location>
        <position position="527"/>
    </location>
</feature>
<reference evidence="2 3" key="1">
    <citation type="submission" date="2024-02" db="EMBL/GenBank/DDBJ databases">
        <title>High-quality chromosome-scale genome assembly of Pensacola bahiagrass (Paspalum notatum Flugge var. saurae).</title>
        <authorList>
            <person name="Vega J.M."/>
            <person name="Podio M."/>
            <person name="Orjuela J."/>
            <person name="Siena L.A."/>
            <person name="Pessino S.C."/>
            <person name="Combes M.C."/>
            <person name="Mariac C."/>
            <person name="Albertini E."/>
            <person name="Pupilli F."/>
            <person name="Ortiz J.P.A."/>
            <person name="Leblanc O."/>
        </authorList>
    </citation>
    <scope>NUCLEOTIDE SEQUENCE [LARGE SCALE GENOMIC DNA]</scope>
    <source>
        <strain evidence="2">R1</strain>
        <tissue evidence="2">Leaf</tissue>
    </source>
</reference>
<evidence type="ECO:0000256" key="1">
    <source>
        <dbReference type="SAM" id="Phobius"/>
    </source>
</evidence>
<dbReference type="Proteomes" id="UP001341281">
    <property type="component" value="Chromosome 01"/>
</dbReference>